<keyword evidence="2" id="KW-0456">Lyase</keyword>
<protein>
    <submittedName>
        <fullName evidence="2">PelA/Pel-15E family pectate lyase</fullName>
    </submittedName>
</protein>
<proteinExistence type="predicted"/>
<dbReference type="Proteomes" id="UP000555103">
    <property type="component" value="Unassembled WGS sequence"/>
</dbReference>
<feature type="chain" id="PRO_5032311655" evidence="1">
    <location>
        <begin position="20"/>
        <end position="527"/>
    </location>
</feature>
<evidence type="ECO:0000256" key="1">
    <source>
        <dbReference type="SAM" id="SignalP"/>
    </source>
</evidence>
<dbReference type="SUPFAM" id="SSF81853">
    <property type="entry name" value="Family 10 polysaccharide lyase"/>
    <property type="match status" value="1"/>
</dbReference>
<reference evidence="2 3" key="1">
    <citation type="submission" date="2020-08" db="EMBL/GenBank/DDBJ databases">
        <title>Genomic Encyclopedia of Type Strains, Phase IV (KMG-IV): sequencing the most valuable type-strain genomes for metagenomic binning, comparative biology and taxonomic classification.</title>
        <authorList>
            <person name="Goeker M."/>
        </authorList>
    </citation>
    <scope>NUCLEOTIDE SEQUENCE [LARGE SCALE GENOMIC DNA]</scope>
    <source>
        <strain evidence="2 3">DSM 104969</strain>
    </source>
</reference>
<keyword evidence="3" id="KW-1185">Reference proteome</keyword>
<accession>A0A840CWI9</accession>
<keyword evidence="1" id="KW-0732">Signal</keyword>
<dbReference type="EMBL" id="JACIEP010000009">
    <property type="protein sequence ID" value="MBB4036832.1"/>
    <property type="molecule type" value="Genomic_DNA"/>
</dbReference>
<gene>
    <name evidence="2" type="ORF">GGR21_002745</name>
</gene>
<comment type="caution">
    <text evidence="2">The sequence shown here is derived from an EMBL/GenBank/DDBJ whole genome shotgun (WGS) entry which is preliminary data.</text>
</comment>
<sequence>MKKHLLLILLAMFSLLSFAQKDKMEQNTKDAMKRATVFMMDEVSRQGGFLWNYLPDFSRAWGELEAYPTSVWVQSPGTPAVGNILLDAYHATGDEYYYQMAEKVANVLVFGQLDCGGWNYLFDLAGEASLKKWYATIGKNAWGCGEFNHYYGNATFDDSVTSDAANFIMRMYMEKLDPRYKSSLDKAVDFILESQFAIGGWPQRYPLMYDYPGKNGEPDYTSCITLNDDVIDDNIEFLLRCYHVLGDARAYDALVRAMNCVKNLQQGYPTAGWADQYTLDMKPTSAREFEPAAITTSGTVSCIRNLIQYYEMTGDSKFLSGIPDALDFLQSVALSQADIDKSGKRISKGQILCPRFLKPGTHTPLYLHRKGSHVNNGSYYFDQSLENVIEHYASVVVINIDKLRKEYEIIKLTPVEDILKKSSFMNPQDNKLPIYYSGDLSKVDKQKAEELVASLNNTGYWPAPLTYISNPYIGEGRSDDTAPALYRETLYGKFNTAIFQPEEPVIGISCKAYIKNMFDLICFLKTD</sequence>
<dbReference type="RefSeq" id="WP_183307724.1">
    <property type="nucleotide sequence ID" value="NZ_JACIEP010000009.1"/>
</dbReference>
<dbReference type="GO" id="GO:0016829">
    <property type="term" value="F:lyase activity"/>
    <property type="evidence" value="ECO:0007669"/>
    <property type="project" value="UniProtKB-KW"/>
</dbReference>
<organism evidence="2 3">
    <name type="scientific">Dysgonomonas hofstadii</name>
    <dbReference type="NCBI Taxonomy" id="637886"/>
    <lineage>
        <taxon>Bacteria</taxon>
        <taxon>Pseudomonadati</taxon>
        <taxon>Bacteroidota</taxon>
        <taxon>Bacteroidia</taxon>
        <taxon>Bacteroidales</taxon>
        <taxon>Dysgonomonadaceae</taxon>
        <taxon>Dysgonomonas</taxon>
    </lineage>
</organism>
<dbReference type="Gene3D" id="1.50.10.20">
    <property type="match status" value="1"/>
</dbReference>
<feature type="signal peptide" evidence="1">
    <location>
        <begin position="1"/>
        <end position="19"/>
    </location>
</feature>
<dbReference type="Pfam" id="PF09492">
    <property type="entry name" value="Pec_lyase"/>
    <property type="match status" value="1"/>
</dbReference>
<dbReference type="InterPro" id="IPR012669">
    <property type="entry name" value="Pectate_lyase"/>
</dbReference>
<dbReference type="AlphaFoldDB" id="A0A840CWI9"/>
<evidence type="ECO:0000313" key="3">
    <source>
        <dbReference type="Proteomes" id="UP000555103"/>
    </source>
</evidence>
<evidence type="ECO:0000313" key="2">
    <source>
        <dbReference type="EMBL" id="MBB4036832.1"/>
    </source>
</evidence>
<name>A0A840CWI9_9BACT</name>